<evidence type="ECO:0000313" key="10">
    <source>
        <dbReference type="Proteomes" id="UP000694723"/>
    </source>
</evidence>
<sequence length="1332" mass="148964">MPASTSASALQEALENAGRLIDRQLQEDRMYPDLSELLMVPAPNNPTVSGMSDMDYPLQGPGLLSVPNLPEISSIRRVPLPPELVEQFGHMQCNCMMGVFPPISRAWLTIDSDIFMWNYEDGYVFMSLIHVDFILGIFQPHVRHLLVLATPVDIVILGLSYTNLQTGSGVLNDSMCGGMQLLPDPLYSLPTDNTYLLTITSTDNGRIFLAGKDGCLYEVAYQAEAGWFSQRCRKINHSKSSLSFLVPSLLQFTFSEDDPIVQIAVDNSRNILYTRSEKGVIQVYDLGHDGQGMNRVASVSQNSIVSAAGNIARTIDRSVFKPIVQIAVIENSESLDCQLLAVTHAGVRLYFSTCPFRQPLARPNSLILVHVRLPPGFSASSTVEKPSKVHKALYSKGILLMAASENEDNDILWCVNHDTFPFQKPMMETQMTTRVDGHSWALSAIDDLKVDKIITPLNKDHIPITDSPVVVQQHMLPPKKFVLLSAQGSLMFHKLRPVDQLRHLLVSNVGGDGEEIERFFKLHQEDQACATCLILACSTAACDREVSAWATRAFFRYGGEAQMRFPTALPTPSNVGPILGSPVYSSSPVPSGSPYPNPSFLGTPSQGVHPPAMSTPVCTVGNPAAPPAPSMSCMTGPEIVYSGKHNGICIYFSRIMGNIWDASLVVERVFKSGNREITAIESSVPSQLLESVLQELKGLQEFLDRNSQFAGGPLGNPSTTAKVQQRLIGFMRPENGNTQQMQQELQRKFHEAQLSEKVSLQAIQQLVRKSYQALALWRLLCEHQFTVIVGELQKEFQEQLKITTFKDLVIRDKELTGALIASLINCYIRDNAAVDGISLHLQDICPLLYSTDDAVCSKANELLQRSRQVQNKVEKEKMLRESLKEYQKISNQVDLSNVCAQYRQVRFYEGVVELSLTAAEKKDPQGLGLHFYKHGEPEEDIVGLQAFQERLNSYKCITDTLQELVNQSKAAPQSPSVPKKPGPPVLSSDPNMLSNEEAGHHFEQMLKLSQRSKDELFSIALYNWLIQADLADKLLQIASPFLEPHLVRMAKVDQNKVRYMDLLWRYYEKNRSFSNAARVLSKLADMHSTEISLQQRLEYIARAILSAKSSTAISSIAADGEFLHELEEKMEVARIQLQIQETLQRQYSHHSSVQDAISQLDSELMDITKVIKNVTLSSPDRMHALSLKIVLLGKIYAGTPRFFPLDFIVQFLEQQVCTLNWDVGFVIQTMNEIGVPLPRLLEVYDHLFKSRDPFWNRMKKPLHLLDCIHVLLTRYVGNPSQVLNCERRRFTNLCLDAVCGYLVELQSMSSSAAVQAITGNFKSLQAKLERLH</sequence>
<evidence type="ECO:0000256" key="5">
    <source>
        <dbReference type="ARBA" id="ARBA00023242"/>
    </source>
</evidence>
<reference evidence="9" key="1">
    <citation type="submission" date="2025-08" db="UniProtKB">
        <authorList>
            <consortium name="Ensembl"/>
        </authorList>
    </citation>
    <scope>IDENTIFICATION</scope>
</reference>
<dbReference type="Gene3D" id="1.25.40.450">
    <property type="entry name" value="Nucleoporin, helical domain, N-terminal subdomain"/>
    <property type="match status" value="1"/>
</dbReference>
<evidence type="ECO:0008006" key="11">
    <source>
        <dbReference type="Google" id="ProtNLM"/>
    </source>
</evidence>
<dbReference type="InterPro" id="IPR042538">
    <property type="entry name" value="Nucleoporin_Nup155_C_3"/>
</dbReference>
<dbReference type="Gene3D" id="1.20.58.1780">
    <property type="match status" value="1"/>
</dbReference>
<dbReference type="FunFam" id="1.25.40.440:FF:000001">
    <property type="entry name" value="Nuclear pore complex subunit"/>
    <property type="match status" value="1"/>
</dbReference>
<dbReference type="Gene3D" id="1.20.120.1880">
    <property type="entry name" value="Nucleoporin, helical C-terminal domain"/>
    <property type="match status" value="1"/>
</dbReference>
<dbReference type="PANTHER" id="PTHR10350:SF6">
    <property type="entry name" value="NUCLEAR PORE COMPLEX PROTEIN NUP155"/>
    <property type="match status" value="1"/>
</dbReference>
<feature type="domain" description="Nucleoporin Nup133/Nup155-like N-terminal" evidence="8">
    <location>
        <begin position="70"/>
        <end position="489"/>
    </location>
</feature>
<evidence type="ECO:0000256" key="3">
    <source>
        <dbReference type="ARBA" id="ARBA00022448"/>
    </source>
</evidence>
<dbReference type="FunFam" id="1.25.40.450:FF:000001">
    <property type="entry name" value="Nuclear pore complex protein"/>
    <property type="match status" value="1"/>
</dbReference>
<dbReference type="InterPro" id="IPR004870">
    <property type="entry name" value="Nucleoporin_Nup155"/>
</dbReference>
<evidence type="ECO:0000256" key="1">
    <source>
        <dbReference type="ARBA" id="ARBA00004567"/>
    </source>
</evidence>
<keyword evidence="5" id="KW-0539">Nucleus</keyword>
<keyword evidence="3" id="KW-0813">Transport</keyword>
<dbReference type="InterPro" id="IPR042533">
    <property type="entry name" value="Nucleoporin_Nup155_C_1"/>
</dbReference>
<dbReference type="InterPro" id="IPR007187">
    <property type="entry name" value="Nucleoporin_Nup133/Nup155_C"/>
</dbReference>
<evidence type="ECO:0000313" key="9">
    <source>
        <dbReference type="Ensembl" id="ENSSSCP00060019457.1"/>
    </source>
</evidence>
<comment type="similarity">
    <text evidence="2">Belongs to the non-repetitive/WGA-negative nucleoporin family.</text>
</comment>
<organism evidence="9 10">
    <name type="scientific">Sus scrofa</name>
    <name type="common">Pig</name>
    <dbReference type="NCBI Taxonomy" id="9823"/>
    <lineage>
        <taxon>Eukaryota</taxon>
        <taxon>Metazoa</taxon>
        <taxon>Chordata</taxon>
        <taxon>Craniata</taxon>
        <taxon>Vertebrata</taxon>
        <taxon>Euteleostomi</taxon>
        <taxon>Mammalia</taxon>
        <taxon>Eutheria</taxon>
        <taxon>Laurasiatheria</taxon>
        <taxon>Artiodactyla</taxon>
        <taxon>Suina</taxon>
        <taxon>Suidae</taxon>
        <taxon>Sus</taxon>
    </lineage>
</organism>
<dbReference type="Gene3D" id="1.20.120.1050">
    <property type="match status" value="1"/>
</dbReference>
<evidence type="ECO:0000256" key="4">
    <source>
        <dbReference type="ARBA" id="ARBA00023132"/>
    </source>
</evidence>
<keyword evidence="4" id="KW-0653">Protein transport</keyword>
<name>A0A8D1V7S9_PIG</name>
<dbReference type="Proteomes" id="UP000694723">
    <property type="component" value="Unplaced"/>
</dbReference>
<dbReference type="GO" id="GO:0017056">
    <property type="term" value="F:structural constituent of nuclear pore"/>
    <property type="evidence" value="ECO:0007669"/>
    <property type="project" value="InterPro"/>
</dbReference>
<evidence type="ECO:0000259" key="7">
    <source>
        <dbReference type="Pfam" id="PF03177"/>
    </source>
</evidence>
<dbReference type="PANTHER" id="PTHR10350">
    <property type="entry name" value="NUCLEAR PORE COMPLEX PROTEIN NUP155"/>
    <property type="match status" value="1"/>
</dbReference>
<keyword evidence="4" id="KW-0509">mRNA transport</keyword>
<evidence type="ECO:0000256" key="2">
    <source>
        <dbReference type="ARBA" id="ARBA00007373"/>
    </source>
</evidence>
<evidence type="ECO:0000256" key="6">
    <source>
        <dbReference type="SAM" id="MobiDB-lite"/>
    </source>
</evidence>
<dbReference type="InterPro" id="IPR014908">
    <property type="entry name" value="Nucleoporin_Nup133/Nup155_N"/>
</dbReference>
<evidence type="ECO:0000259" key="8">
    <source>
        <dbReference type="Pfam" id="PF08801"/>
    </source>
</evidence>
<dbReference type="Gene3D" id="1.25.40.440">
    <property type="entry name" value="Nucleoporin, helical domain, central subdomain"/>
    <property type="match status" value="1"/>
</dbReference>
<feature type="domain" description="Nucleoporin Nup133/Nup155-like C-terminal" evidence="7">
    <location>
        <begin position="642"/>
        <end position="1173"/>
    </location>
</feature>
<accession>A0A8D1V7S9</accession>
<dbReference type="GO" id="GO:0005643">
    <property type="term" value="C:nuclear pore"/>
    <property type="evidence" value="ECO:0007669"/>
    <property type="project" value="UniProtKB-SubCell"/>
</dbReference>
<feature type="domain" description="Nucleoporin Nup133/Nup155-like C-terminal" evidence="7">
    <location>
        <begin position="1178"/>
        <end position="1306"/>
    </location>
</feature>
<proteinExistence type="inferred from homology"/>
<dbReference type="Ensembl" id="ENSSSCT00060045436.1">
    <property type="protein sequence ID" value="ENSSSCP00060019457.1"/>
    <property type="gene ID" value="ENSSSCG00060033509.1"/>
</dbReference>
<protein>
    <recommendedName>
        <fullName evidence="11">Nucleoporin 155</fullName>
    </recommendedName>
</protein>
<feature type="region of interest" description="Disordered" evidence="6">
    <location>
        <begin position="967"/>
        <end position="994"/>
    </location>
</feature>
<keyword evidence="4" id="KW-0906">Nuclear pore complex</keyword>
<comment type="subcellular location">
    <subcellularLocation>
        <location evidence="1">Nucleus</location>
        <location evidence="1">Nuclear pore complex</location>
    </subcellularLocation>
</comment>
<dbReference type="Pfam" id="PF03177">
    <property type="entry name" value="Nucleoporin_C"/>
    <property type="match status" value="2"/>
</dbReference>
<keyword evidence="4" id="KW-0811">Translocation</keyword>
<dbReference type="InterPro" id="IPR042537">
    <property type="entry name" value="Nucleoporin_Nup155_C_2"/>
</dbReference>
<dbReference type="Pfam" id="PF08801">
    <property type="entry name" value="Nucleoporin_N"/>
    <property type="match status" value="1"/>
</dbReference>